<name>A0A9P8VAL3_9PEZI</name>
<feature type="region of interest" description="Disordered" evidence="1">
    <location>
        <begin position="292"/>
        <end position="390"/>
    </location>
</feature>
<dbReference type="InterPro" id="IPR009057">
    <property type="entry name" value="Homeodomain-like_sf"/>
</dbReference>
<feature type="region of interest" description="Disordered" evidence="1">
    <location>
        <begin position="506"/>
        <end position="540"/>
    </location>
</feature>
<evidence type="ECO:0000256" key="1">
    <source>
        <dbReference type="SAM" id="MobiDB-lite"/>
    </source>
</evidence>
<sequence>MSNTNKESSKRHPQGVNGTENSNKAVPQFTRNSHDLQNYRFSATNMMIGLDPMVPRAKPKQVGEKATKNEQKEVATQTTDSSSEAVSTEPATSSEAKSTDADASNNNDNKEADTSSEASGALTPESSSGVDSEAPNVNTSIEAATSTESDGESTPAASTDNEDVISGTISDAETVSTKSVSFAEGTMAPAPSPSSSIVGQPIIHGPNTGSAPWTMSEDAMIISMKDQGADWEVIAASIQRTKFEVRKRYYELKCNRANVAGIIEDATNAAPPSASIIMEPRAVPAEPILPNIAESLSTDSGIDTGYITDEEDNDEEYDEDKEYDEEESEDESTAASFGNEDEDGEASSADELLDLLREDSSSDSPSITDEADGYDASDYDPFADPADPIAHERERRRQERYIRYHAHASMYRGLPQDANSSRDNFASQGFSRRDRALLADIANRRVAAQWLEMQANFFNVTGRMVPLHLIKAKLENSRPSESEIGYLARGERKVANWTDAVADATDMLDPTQAKDAPEDFLRYASDDEAHGHMGSVSDKE</sequence>
<evidence type="ECO:0000259" key="2">
    <source>
        <dbReference type="PROSITE" id="PS50090"/>
    </source>
</evidence>
<feature type="compositionally biased region" description="Polar residues" evidence="1">
    <location>
        <begin position="16"/>
        <end position="45"/>
    </location>
</feature>
<feature type="domain" description="Myb-like" evidence="2">
    <location>
        <begin position="205"/>
        <end position="253"/>
    </location>
</feature>
<feature type="compositionally biased region" description="Basic and acidic residues" evidence="1">
    <location>
        <begin position="61"/>
        <end position="73"/>
    </location>
</feature>
<feature type="region of interest" description="Disordered" evidence="1">
    <location>
        <begin position="1"/>
        <end position="165"/>
    </location>
</feature>
<accession>A0A9P8VAL3</accession>
<feature type="compositionally biased region" description="Acidic residues" evidence="1">
    <location>
        <begin position="369"/>
        <end position="378"/>
    </location>
</feature>
<dbReference type="Proteomes" id="UP000770015">
    <property type="component" value="Unassembled WGS sequence"/>
</dbReference>
<feature type="compositionally biased region" description="Polar residues" evidence="1">
    <location>
        <begin position="74"/>
        <end position="95"/>
    </location>
</feature>
<proteinExistence type="predicted"/>
<gene>
    <name evidence="3" type="ORF">F5X68DRAFT_240130</name>
</gene>
<reference evidence="3" key="1">
    <citation type="journal article" date="2021" name="Nat. Commun.">
        <title>Genetic determinants of endophytism in the Arabidopsis root mycobiome.</title>
        <authorList>
            <person name="Mesny F."/>
            <person name="Miyauchi S."/>
            <person name="Thiergart T."/>
            <person name="Pickel B."/>
            <person name="Atanasova L."/>
            <person name="Karlsson M."/>
            <person name="Huettel B."/>
            <person name="Barry K.W."/>
            <person name="Haridas S."/>
            <person name="Chen C."/>
            <person name="Bauer D."/>
            <person name="Andreopoulos W."/>
            <person name="Pangilinan J."/>
            <person name="LaButti K."/>
            <person name="Riley R."/>
            <person name="Lipzen A."/>
            <person name="Clum A."/>
            <person name="Drula E."/>
            <person name="Henrissat B."/>
            <person name="Kohler A."/>
            <person name="Grigoriev I.V."/>
            <person name="Martin F.M."/>
            <person name="Hacquard S."/>
        </authorList>
    </citation>
    <scope>NUCLEOTIDE SEQUENCE</scope>
    <source>
        <strain evidence="3">MPI-SDFR-AT-0117</strain>
    </source>
</reference>
<evidence type="ECO:0000313" key="4">
    <source>
        <dbReference type="Proteomes" id="UP000770015"/>
    </source>
</evidence>
<dbReference type="AlphaFoldDB" id="A0A9P8VAL3"/>
<organism evidence="3 4">
    <name type="scientific">Plectosphaerella plurivora</name>
    <dbReference type="NCBI Taxonomy" id="936078"/>
    <lineage>
        <taxon>Eukaryota</taxon>
        <taxon>Fungi</taxon>
        <taxon>Dikarya</taxon>
        <taxon>Ascomycota</taxon>
        <taxon>Pezizomycotina</taxon>
        <taxon>Sordariomycetes</taxon>
        <taxon>Hypocreomycetidae</taxon>
        <taxon>Glomerellales</taxon>
        <taxon>Plectosphaerellaceae</taxon>
        <taxon>Plectosphaerella</taxon>
    </lineage>
</organism>
<feature type="compositionally biased region" description="Acidic residues" evidence="1">
    <location>
        <begin position="308"/>
        <end position="332"/>
    </location>
</feature>
<evidence type="ECO:0000313" key="3">
    <source>
        <dbReference type="EMBL" id="KAH6686686.1"/>
    </source>
</evidence>
<comment type="caution">
    <text evidence="3">The sequence shown here is derived from an EMBL/GenBank/DDBJ whole genome shotgun (WGS) entry which is preliminary data.</text>
</comment>
<feature type="compositionally biased region" description="Basic and acidic residues" evidence="1">
    <location>
        <begin position="515"/>
        <end position="540"/>
    </location>
</feature>
<dbReference type="PROSITE" id="PS50090">
    <property type="entry name" value="MYB_LIKE"/>
    <property type="match status" value="1"/>
</dbReference>
<feature type="compositionally biased region" description="Polar residues" evidence="1">
    <location>
        <begin position="124"/>
        <end position="148"/>
    </location>
</feature>
<keyword evidence="4" id="KW-1185">Reference proteome</keyword>
<dbReference type="InterPro" id="IPR001005">
    <property type="entry name" value="SANT/Myb"/>
</dbReference>
<dbReference type="SUPFAM" id="SSF46689">
    <property type="entry name" value="Homeodomain-like"/>
    <property type="match status" value="1"/>
</dbReference>
<dbReference type="OrthoDB" id="5154006at2759"/>
<dbReference type="CDD" id="cd00167">
    <property type="entry name" value="SANT"/>
    <property type="match status" value="1"/>
</dbReference>
<dbReference type="EMBL" id="JAGSXJ010000012">
    <property type="protein sequence ID" value="KAH6686686.1"/>
    <property type="molecule type" value="Genomic_DNA"/>
</dbReference>
<protein>
    <recommendedName>
        <fullName evidence="2">Myb-like domain-containing protein</fullName>
    </recommendedName>
</protein>